<feature type="chain" id="PRO_5040228396" evidence="1">
    <location>
        <begin position="17"/>
        <end position="680"/>
    </location>
</feature>
<dbReference type="EMBL" id="JAPWDV010000002">
    <property type="protein sequence ID" value="KAJ6220245.1"/>
    <property type="molecule type" value="Genomic_DNA"/>
</dbReference>
<proteinExistence type="predicted"/>
<keyword evidence="3" id="KW-1185">Reference proteome</keyword>
<evidence type="ECO:0000313" key="3">
    <source>
        <dbReference type="Proteomes" id="UP001142055"/>
    </source>
</evidence>
<feature type="signal peptide" evidence="1">
    <location>
        <begin position="1"/>
        <end position="16"/>
    </location>
</feature>
<evidence type="ECO:0000256" key="1">
    <source>
        <dbReference type="SAM" id="SignalP"/>
    </source>
</evidence>
<dbReference type="Proteomes" id="UP001142055">
    <property type="component" value="Chromosome 2"/>
</dbReference>
<gene>
    <name evidence="2" type="ORF">RDWZM_006057</name>
</gene>
<evidence type="ECO:0000313" key="2">
    <source>
        <dbReference type="EMBL" id="KAJ6220245.1"/>
    </source>
</evidence>
<accession>A0A9Q0M6T1</accession>
<keyword evidence="1" id="KW-0732">Signal</keyword>
<name>A0A9Q0M6T1_BLOTA</name>
<dbReference type="AlphaFoldDB" id="A0A9Q0M6T1"/>
<comment type="caution">
    <text evidence="2">The sequence shown here is derived from an EMBL/GenBank/DDBJ whole genome shotgun (WGS) entry which is preliminary data.</text>
</comment>
<protein>
    <submittedName>
        <fullName evidence="2">Uncharacterized protein</fullName>
    </submittedName>
</protein>
<sequence length="680" mass="80610">MIRFIISLFLIASVYNESKPKWLEENITETCSGSLKKGTIMEMNKTMDELCSIYKLMNVTIASERNLIMNCLLDDQWNNSNYICEKWWIEPNHTTTEVTTESELGLYQFAELVKSAINRSEKCLYELSHNNSETCEFLAKYNETILFSFQRIIYQKLVQRDLLDQQVIEHCFLYHQLDDYHKCVGVSNATHINGFTMSNERRTRIRFLWKAFHENMLRCLEHFDKSNCIEKFDIKTVCKHSSKQDCIQVMMCKYTNSWKTISDHICYFISRANKFIPKIVCTEKNKDCIHVIYCKYSNSSQEHICQMNTDDGGIYMSPRITKMQHEFYILENNQAKEDCNSYHQQIDDGICKKAETKISVTVCSRTLEQTDNCPYCQENELDIVEHDFIMDSCIFHSLLDETDSLERNIIINCLTDDEWRYSFKICHKLWKETPTITQENLSEKEKAYYRFAAILKKIINMAESCENHIFSEYCMVYFRYKETELRFLDIIISKLIVDRYNNDDRMVEHCFFNQQVHEDDQCKGISNATHMEGFTMSNARKTRIIKRWDNLVQCVKNYTHFECFLHFKLYPGLCNDLTNEECTQVRTCLYSNSWHSNPLDPCQVITRKIVNPTNVNPKLGKLINYYDFMFDKEEFDDCVMYHPDVNSDVCQKVIEKELKRNDKTRLGVLSHYLNISFPIQ</sequence>
<organism evidence="2 3">
    <name type="scientific">Blomia tropicalis</name>
    <name type="common">Mite</name>
    <dbReference type="NCBI Taxonomy" id="40697"/>
    <lineage>
        <taxon>Eukaryota</taxon>
        <taxon>Metazoa</taxon>
        <taxon>Ecdysozoa</taxon>
        <taxon>Arthropoda</taxon>
        <taxon>Chelicerata</taxon>
        <taxon>Arachnida</taxon>
        <taxon>Acari</taxon>
        <taxon>Acariformes</taxon>
        <taxon>Sarcoptiformes</taxon>
        <taxon>Astigmata</taxon>
        <taxon>Glycyphagoidea</taxon>
        <taxon>Echimyopodidae</taxon>
        <taxon>Blomia</taxon>
    </lineage>
</organism>
<reference evidence="2" key="1">
    <citation type="submission" date="2022-12" db="EMBL/GenBank/DDBJ databases">
        <title>Genome assemblies of Blomia tropicalis.</title>
        <authorList>
            <person name="Cui Y."/>
        </authorList>
    </citation>
    <scope>NUCLEOTIDE SEQUENCE</scope>
    <source>
        <tissue evidence="2">Adult mites</tissue>
    </source>
</reference>